<name>A0ABP1S909_9HEXA</name>
<feature type="domain" description="PDEase" evidence="5">
    <location>
        <begin position="239"/>
        <end position="567"/>
    </location>
</feature>
<dbReference type="InterPro" id="IPR023174">
    <property type="entry name" value="PDEase_CS"/>
</dbReference>
<feature type="compositionally biased region" description="Low complexity" evidence="4">
    <location>
        <begin position="694"/>
        <end position="704"/>
    </location>
</feature>
<evidence type="ECO:0000256" key="1">
    <source>
        <dbReference type="ARBA" id="ARBA00022723"/>
    </source>
</evidence>
<feature type="region of interest" description="Disordered" evidence="4">
    <location>
        <begin position="584"/>
        <end position="607"/>
    </location>
</feature>
<dbReference type="InterPro" id="IPR003607">
    <property type="entry name" value="HD/PDEase_dom"/>
</dbReference>
<feature type="compositionally biased region" description="Polar residues" evidence="4">
    <location>
        <begin position="1020"/>
        <end position="1032"/>
    </location>
</feature>
<dbReference type="InterPro" id="IPR036971">
    <property type="entry name" value="PDEase_catalytic_dom_sf"/>
</dbReference>
<evidence type="ECO:0000313" key="7">
    <source>
        <dbReference type="Proteomes" id="UP001642540"/>
    </source>
</evidence>
<dbReference type="SMART" id="SM00471">
    <property type="entry name" value="HDc"/>
    <property type="match status" value="1"/>
</dbReference>
<feature type="compositionally biased region" description="Polar residues" evidence="4">
    <location>
        <begin position="797"/>
        <end position="807"/>
    </location>
</feature>
<feature type="region of interest" description="Disordered" evidence="4">
    <location>
        <begin position="850"/>
        <end position="1032"/>
    </location>
</feature>
<dbReference type="Pfam" id="PF00233">
    <property type="entry name" value="PDEase_I"/>
    <property type="match status" value="1"/>
</dbReference>
<feature type="compositionally biased region" description="Basic and acidic residues" evidence="4">
    <location>
        <begin position="919"/>
        <end position="936"/>
    </location>
</feature>
<dbReference type="PANTHER" id="PTHR11347">
    <property type="entry name" value="CYCLIC NUCLEOTIDE PHOSPHODIESTERASE"/>
    <property type="match status" value="1"/>
</dbReference>
<dbReference type="Gene3D" id="1.10.1300.10">
    <property type="entry name" value="3'5'-cyclic nucleotide phosphodiesterase, catalytic domain"/>
    <property type="match status" value="1"/>
</dbReference>
<dbReference type="PRINTS" id="PR00387">
    <property type="entry name" value="PDIESTERASE1"/>
</dbReference>
<dbReference type="SUPFAM" id="SSF109604">
    <property type="entry name" value="HD-domain/PDEase-like"/>
    <property type="match status" value="1"/>
</dbReference>
<sequence length="1032" mass="113460">MASAKDFSGSSEEPEADPPNNSNVKADADDDEPPAPTSAADGDEEEVGVNKGEKEQGSILQEAEETDPLSSTVISVVYFTVGDNHETALVPLDSPPDDIKDMFRAAAEAGPCDIVKLYTPDGQLLNISPTIPPNTPSTPYRLEVMAVHCNAVIMEQVGIDLLSLEKRVAALEYCFQRQSSPHESVQELKQEVNKLRTKLENYEHLSWLGFYKALHPPPIMDPSEGAVRQPLGPGYHRRSKDAKQTICDKFLRLSDVVLTKETCQLLREPTFDNWQWEDEEMLVLMQQMYLELELPKKFNIEINILRNFLVRVYHNYNDVPFHNFRHCFCVTQMMFGMACTVNLSERIGDLETLILLTSCICHDLDHPGYNNIYQINAQTELALRYNDISPLENHHCSVAFRILEDPECNIFRNLSGEMFKRIREGMIRCILATDMARHNEIVNQFREVVPYFDRNNKVHVNLLSMVLIKVADISNEARPMNVAEPWLDCLLAEFFQQSDTEKLEGLPVTPFMDREKITKPSSQCSFIGLVLLPLFEALGSFFAELDPMIIQPVRDALEYYRRLNEASQPARHRKSSDVTAMQSVNAGTTVGQASTTTTSQSAGDNACDKLPSDANIISKVEATVIPSSPPPNIATKLSSIIDAPTTDPMPPVAVPMGHRNSNPLSYRRASQLLMLKASGSSNSLKVVGLQPLRSTSSGTTTTSGNFQSFPSVESESDKEGDDCMGSEDEAITEVAVSEKALKFKIATEPSFDFSTSRKGSRENKSESSGQSTGAAKDDRISFDTSLSSTPKVDFISATHSSSTTPRGGNSPGKHISTKATCSTSASSSSSKSKTKDSFFSRLKLFTERLSYSADSTTSGGSGGSAESPPGTTYKQPAPAGFHYFRRGRKGERDSKKRAKDGSKSDERYYSKHRGSSSDPEAHVPAPDEKLSVEVGKDIVNVGGSGGGGEAVSPECSPALSGASGTEHRRSSWKHCSGSLDSVLSKDENAKRSPSRRLMLPRFSSFVQKKTRMGFMRRSSPKGSNSSEPQSQS</sequence>
<evidence type="ECO:0000259" key="5">
    <source>
        <dbReference type="PROSITE" id="PS51845"/>
    </source>
</evidence>
<feature type="region of interest" description="Disordered" evidence="4">
    <location>
        <begin position="752"/>
        <end position="836"/>
    </location>
</feature>
<protein>
    <recommendedName>
        <fullName evidence="3">Phosphodiesterase</fullName>
        <ecNumber evidence="3">3.1.4.-</ecNumber>
    </recommendedName>
</protein>
<evidence type="ECO:0000256" key="4">
    <source>
        <dbReference type="SAM" id="MobiDB-lite"/>
    </source>
</evidence>
<dbReference type="PROSITE" id="PS00126">
    <property type="entry name" value="PDEASE_I_1"/>
    <property type="match status" value="1"/>
</dbReference>
<feature type="compositionally biased region" description="Low complexity" evidence="4">
    <location>
        <begin position="817"/>
        <end position="831"/>
    </location>
</feature>
<feature type="compositionally biased region" description="Basic and acidic residues" evidence="4">
    <location>
        <begin position="890"/>
        <end position="909"/>
    </location>
</feature>
<evidence type="ECO:0000256" key="3">
    <source>
        <dbReference type="RuleBase" id="RU363067"/>
    </source>
</evidence>
<comment type="caution">
    <text evidence="6">The sequence shown here is derived from an EMBL/GenBank/DDBJ whole genome shotgun (WGS) entry which is preliminary data.</text>
</comment>
<evidence type="ECO:0000313" key="6">
    <source>
        <dbReference type="EMBL" id="CAL8147649.1"/>
    </source>
</evidence>
<feature type="region of interest" description="Disordered" evidence="4">
    <location>
        <begin position="1"/>
        <end position="66"/>
    </location>
</feature>
<accession>A0ABP1S909</accession>
<keyword evidence="2 3" id="KW-0378">Hydrolase</keyword>
<proteinExistence type="inferred from homology"/>
<dbReference type="EMBL" id="CAXLJM020000166">
    <property type="protein sequence ID" value="CAL8147649.1"/>
    <property type="molecule type" value="Genomic_DNA"/>
</dbReference>
<evidence type="ECO:0000256" key="2">
    <source>
        <dbReference type="ARBA" id="ARBA00022801"/>
    </source>
</evidence>
<gene>
    <name evidence="6" type="ORF">ODALV1_LOCUS31195</name>
</gene>
<comment type="similarity">
    <text evidence="3">Belongs to the cyclic nucleotide phosphodiesterase family.</text>
</comment>
<dbReference type="InterPro" id="IPR002073">
    <property type="entry name" value="PDEase_catalytic_dom"/>
</dbReference>
<reference evidence="6 7" key="1">
    <citation type="submission" date="2024-08" db="EMBL/GenBank/DDBJ databases">
        <authorList>
            <person name="Cucini C."/>
            <person name="Frati F."/>
        </authorList>
    </citation>
    <scope>NUCLEOTIDE SEQUENCE [LARGE SCALE GENOMIC DNA]</scope>
</reference>
<feature type="compositionally biased region" description="Low complexity" evidence="4">
    <location>
        <begin position="586"/>
        <end position="603"/>
    </location>
</feature>
<organism evidence="6 7">
    <name type="scientific">Orchesella dallaii</name>
    <dbReference type="NCBI Taxonomy" id="48710"/>
    <lineage>
        <taxon>Eukaryota</taxon>
        <taxon>Metazoa</taxon>
        <taxon>Ecdysozoa</taxon>
        <taxon>Arthropoda</taxon>
        <taxon>Hexapoda</taxon>
        <taxon>Collembola</taxon>
        <taxon>Entomobryomorpha</taxon>
        <taxon>Entomobryoidea</taxon>
        <taxon>Orchesellidae</taxon>
        <taxon>Orchesellinae</taxon>
        <taxon>Orchesella</taxon>
    </lineage>
</organism>
<dbReference type="Proteomes" id="UP001642540">
    <property type="component" value="Unassembled WGS sequence"/>
</dbReference>
<dbReference type="InterPro" id="IPR023088">
    <property type="entry name" value="PDEase"/>
</dbReference>
<feature type="compositionally biased region" description="Low complexity" evidence="4">
    <location>
        <begin position="850"/>
        <end position="872"/>
    </location>
</feature>
<feature type="region of interest" description="Disordered" evidence="4">
    <location>
        <begin position="693"/>
        <end position="725"/>
    </location>
</feature>
<keyword evidence="7" id="KW-1185">Reference proteome</keyword>
<dbReference type="CDD" id="cd00077">
    <property type="entry name" value="HDc"/>
    <property type="match status" value="1"/>
</dbReference>
<feature type="compositionally biased region" description="Acidic residues" evidence="4">
    <location>
        <begin position="714"/>
        <end position="725"/>
    </location>
</feature>
<dbReference type="EC" id="3.1.4.-" evidence="3"/>
<keyword evidence="1 3" id="KW-0479">Metal-binding</keyword>
<dbReference type="PROSITE" id="PS51845">
    <property type="entry name" value="PDEASE_I_2"/>
    <property type="match status" value="1"/>
</dbReference>
<comment type="cofactor">
    <cofactor evidence="3">
        <name>a divalent metal cation</name>
        <dbReference type="ChEBI" id="CHEBI:60240"/>
    </cofactor>
    <text evidence="3">Binds 2 divalent metal cations per subunit. Site 1 may preferentially bind zinc ions, while site 2 has a preference for magnesium and/or manganese ions.</text>
</comment>